<evidence type="ECO:0000313" key="11">
    <source>
        <dbReference type="Proteomes" id="UP000054172"/>
    </source>
</evidence>
<feature type="binding site" evidence="8">
    <location>
        <position position="212"/>
    </location>
    <ligand>
        <name>Zn(2+)</name>
        <dbReference type="ChEBI" id="CHEBI:29105"/>
        <label>1</label>
        <note>catalytic</note>
    </ligand>
</feature>
<name>A0A0Q4BAT1_9BACT</name>
<gene>
    <name evidence="8" type="primary">rnz</name>
    <name evidence="10" type="ORF">AL399_02115</name>
</gene>
<dbReference type="PANTHER" id="PTHR46018">
    <property type="entry name" value="ZINC PHOSPHODIESTERASE ELAC PROTEIN 1"/>
    <property type="match status" value="1"/>
</dbReference>
<evidence type="ECO:0000313" key="10">
    <source>
        <dbReference type="EMBL" id="KQM09393.1"/>
    </source>
</evidence>
<comment type="function">
    <text evidence="8">Zinc phosphodiesterase, which displays some tRNA 3'-processing endonuclease activity. Probably involved in tRNA maturation, by removing a 3'-trailer from precursor tRNA.</text>
</comment>
<dbReference type="InterPro" id="IPR001279">
    <property type="entry name" value="Metallo-B-lactamas"/>
</dbReference>
<keyword evidence="6 8" id="KW-0378">Hydrolase</keyword>
<comment type="subunit">
    <text evidence="1 8">Homodimer.</text>
</comment>
<dbReference type="GO" id="GO:0042781">
    <property type="term" value="F:3'-tRNA processing endoribonuclease activity"/>
    <property type="evidence" value="ECO:0007669"/>
    <property type="project" value="UniProtKB-UniRule"/>
</dbReference>
<feature type="binding site" evidence="8">
    <location>
        <position position="64"/>
    </location>
    <ligand>
        <name>Zn(2+)</name>
        <dbReference type="ChEBI" id="CHEBI:29105"/>
        <label>1</label>
        <note>catalytic</note>
    </ligand>
</feature>
<organism evidence="10 11">
    <name type="scientific">Candidatus [Bacteroides] periocalifornicus</name>
    <dbReference type="NCBI Taxonomy" id="1702214"/>
    <lineage>
        <taxon>Bacteria</taxon>
        <taxon>Pseudomonadati</taxon>
        <taxon>Bacteroidota</taxon>
    </lineage>
</organism>
<feature type="active site" description="Proton acceptor" evidence="8">
    <location>
        <position position="66"/>
    </location>
</feature>
<keyword evidence="11" id="KW-1185">Reference proteome</keyword>
<keyword evidence="3 8" id="KW-0540">Nuclease</keyword>
<dbReference type="PATRIC" id="fig|1702214.3.peg.107"/>
<evidence type="ECO:0000256" key="7">
    <source>
        <dbReference type="ARBA" id="ARBA00022833"/>
    </source>
</evidence>
<feature type="binding site" evidence="8">
    <location>
        <position position="270"/>
    </location>
    <ligand>
        <name>Zn(2+)</name>
        <dbReference type="ChEBI" id="CHEBI:29105"/>
        <label>2</label>
        <note>catalytic</note>
    </ligand>
</feature>
<dbReference type="SUPFAM" id="SSF56281">
    <property type="entry name" value="Metallo-hydrolase/oxidoreductase"/>
    <property type="match status" value="1"/>
</dbReference>
<evidence type="ECO:0000256" key="4">
    <source>
        <dbReference type="ARBA" id="ARBA00022723"/>
    </source>
</evidence>
<proteinExistence type="inferred from homology"/>
<feature type="domain" description="Metallo-beta-lactamase" evidence="9">
    <location>
        <begin position="33"/>
        <end position="152"/>
    </location>
</feature>
<comment type="cofactor">
    <cofactor evidence="8">
        <name>Zn(2+)</name>
        <dbReference type="ChEBI" id="CHEBI:29105"/>
    </cofactor>
    <text evidence="8">Binds 2 Zn(2+) ions.</text>
</comment>
<evidence type="ECO:0000256" key="2">
    <source>
        <dbReference type="ARBA" id="ARBA00022694"/>
    </source>
</evidence>
<comment type="catalytic activity">
    <reaction evidence="8">
        <text>Endonucleolytic cleavage of RNA, removing extra 3' nucleotides from tRNA precursor, generating 3' termini of tRNAs. A 3'-hydroxy group is left at the tRNA terminus and a 5'-phosphoryl group is left at the trailer molecule.</text>
        <dbReference type="EC" id="3.1.26.11"/>
    </reaction>
</comment>
<dbReference type="InterPro" id="IPR013471">
    <property type="entry name" value="RNase_Z/BN"/>
</dbReference>
<keyword evidence="2 8" id="KW-0819">tRNA processing</keyword>
<keyword evidence="5 8" id="KW-0255">Endonuclease</keyword>
<comment type="caution">
    <text evidence="10">The sequence shown here is derived from an EMBL/GenBank/DDBJ whole genome shotgun (WGS) entry which is preliminary data.</text>
</comment>
<dbReference type="InterPro" id="IPR036866">
    <property type="entry name" value="RibonucZ/Hydroxyglut_hydro"/>
</dbReference>
<dbReference type="HAMAP" id="MF_01818">
    <property type="entry name" value="RNase_Z_BN"/>
    <property type="match status" value="1"/>
</dbReference>
<dbReference type="GO" id="GO:0008270">
    <property type="term" value="F:zinc ion binding"/>
    <property type="evidence" value="ECO:0007669"/>
    <property type="project" value="UniProtKB-UniRule"/>
</dbReference>
<evidence type="ECO:0000256" key="1">
    <source>
        <dbReference type="ARBA" id="ARBA00011738"/>
    </source>
</evidence>
<dbReference type="STRING" id="1702214.AL399_02115"/>
<dbReference type="PANTHER" id="PTHR46018:SF2">
    <property type="entry name" value="ZINC PHOSPHODIESTERASE ELAC PROTEIN 1"/>
    <property type="match status" value="1"/>
</dbReference>
<comment type="similarity">
    <text evidence="8">Belongs to the RNase Z family.</text>
</comment>
<reference evidence="10" key="1">
    <citation type="submission" date="2015-08" db="EMBL/GenBank/DDBJ databases">
        <title>Candidatus Bacteriodes Periocalifornicus.</title>
        <authorList>
            <person name="McLean J.S."/>
            <person name="Kelley S."/>
        </authorList>
    </citation>
    <scope>NUCLEOTIDE SEQUENCE [LARGE SCALE GENOMIC DNA]</scope>
    <source>
        <strain evidence="10">12B</strain>
    </source>
</reference>
<accession>A0A0Q4BAT1</accession>
<evidence type="ECO:0000256" key="6">
    <source>
        <dbReference type="ARBA" id="ARBA00022801"/>
    </source>
</evidence>
<feature type="binding site" evidence="8">
    <location>
        <position position="62"/>
    </location>
    <ligand>
        <name>Zn(2+)</name>
        <dbReference type="ChEBI" id="CHEBI:29105"/>
        <label>1</label>
        <note>catalytic</note>
    </ligand>
</feature>
<evidence type="ECO:0000256" key="3">
    <source>
        <dbReference type="ARBA" id="ARBA00022722"/>
    </source>
</evidence>
<feature type="binding site" evidence="8">
    <location>
        <position position="212"/>
    </location>
    <ligand>
        <name>Zn(2+)</name>
        <dbReference type="ChEBI" id="CHEBI:29105"/>
        <label>2</label>
        <note>catalytic</note>
    </ligand>
</feature>
<keyword evidence="4 8" id="KW-0479">Metal-binding</keyword>
<dbReference type="Pfam" id="PF12706">
    <property type="entry name" value="Lactamase_B_2"/>
    <property type="match status" value="1"/>
</dbReference>
<evidence type="ECO:0000256" key="8">
    <source>
        <dbReference type="HAMAP-Rule" id="MF_01818"/>
    </source>
</evidence>
<feature type="binding site" evidence="8">
    <location>
        <position position="67"/>
    </location>
    <ligand>
        <name>Zn(2+)</name>
        <dbReference type="ChEBI" id="CHEBI:29105"/>
        <label>2</label>
        <note>catalytic</note>
    </ligand>
</feature>
<dbReference type="Gene3D" id="3.60.15.10">
    <property type="entry name" value="Ribonuclease Z/Hydroxyacylglutathione hydrolase-like"/>
    <property type="match status" value="1"/>
</dbReference>
<dbReference type="CDD" id="cd07717">
    <property type="entry name" value="RNaseZ_ZiPD-like_MBL-fold"/>
    <property type="match status" value="1"/>
</dbReference>
<dbReference type="EC" id="3.1.26.11" evidence="8"/>
<dbReference type="EMBL" id="LIIK01000006">
    <property type="protein sequence ID" value="KQM09393.1"/>
    <property type="molecule type" value="Genomic_DNA"/>
</dbReference>
<evidence type="ECO:0000256" key="5">
    <source>
        <dbReference type="ARBA" id="ARBA00022759"/>
    </source>
</evidence>
<keyword evidence="7 8" id="KW-0862">Zinc</keyword>
<dbReference type="NCBIfam" id="NF000801">
    <property type="entry name" value="PRK00055.1-3"/>
    <property type="match status" value="1"/>
</dbReference>
<sequence>MAFDVTILGSGSAKPTRTRCPSAHAVFHGDRLFLVDCGEGTQMQMARCSIAIERVHSIFLTHLHADHALGIFGLIASLSMSSRTAPLTVYAHGSFEPVFRQTVAFFVNRMSFELTFVPIDSEANTVIYEDNGITVTTVPLRHRVPTCGFIFREKPFPPNLKPGVVEEHHLSLAQIARLKEGQDIVLEDGELLSAGECLYQKRHPVSYAYLSDTLFTRRAIPMVEGVDLLYHEATYMADLLALAKQTGHSTTLQAAEFAKSAGAGKLIVGHYSARYTDLAPLLGEVRSVFQNAVLAIEGQSHRVAWH</sequence>
<feature type="binding site" evidence="8">
    <location>
        <position position="66"/>
    </location>
    <ligand>
        <name>Zn(2+)</name>
        <dbReference type="ChEBI" id="CHEBI:29105"/>
        <label>2</label>
        <note>catalytic</note>
    </ligand>
</feature>
<evidence type="ECO:0000259" key="9">
    <source>
        <dbReference type="Pfam" id="PF12706"/>
    </source>
</evidence>
<dbReference type="AlphaFoldDB" id="A0A0Q4BAT1"/>
<protein>
    <recommendedName>
        <fullName evidence="8">Ribonuclease Z</fullName>
        <shortName evidence="8">RNase Z</shortName>
        <ecNumber evidence="8">3.1.26.11</ecNumber>
    </recommendedName>
    <alternativeName>
        <fullName evidence="8">tRNA 3 endonuclease</fullName>
    </alternativeName>
    <alternativeName>
        <fullName evidence="8">tRNase Z</fullName>
    </alternativeName>
</protein>
<dbReference type="Proteomes" id="UP000054172">
    <property type="component" value="Unassembled WGS sequence"/>
</dbReference>
<feature type="binding site" evidence="8">
    <location>
        <position position="142"/>
    </location>
    <ligand>
        <name>Zn(2+)</name>
        <dbReference type="ChEBI" id="CHEBI:29105"/>
        <label>1</label>
        <note>catalytic</note>
    </ligand>
</feature>